<dbReference type="EMBL" id="CP043420">
    <property type="protein sequence ID" value="QEL11892.1"/>
    <property type="molecule type" value="Genomic_DNA"/>
</dbReference>
<dbReference type="SUPFAM" id="SSF48179">
    <property type="entry name" value="6-phosphogluconate dehydrogenase C-terminal domain-like"/>
    <property type="match status" value="1"/>
</dbReference>
<dbReference type="PROSITE" id="PS00974">
    <property type="entry name" value="MANNITOL_DHGENASE"/>
    <property type="match status" value="1"/>
</dbReference>
<evidence type="ECO:0000256" key="2">
    <source>
        <dbReference type="ARBA" id="ARBA00023027"/>
    </source>
</evidence>
<evidence type="ECO:0000259" key="4">
    <source>
        <dbReference type="Pfam" id="PF08125"/>
    </source>
</evidence>
<name>A0A1S1NVD7_9GAMM</name>
<dbReference type="InterPro" id="IPR036291">
    <property type="entry name" value="NAD(P)-bd_dom_sf"/>
</dbReference>
<evidence type="ECO:0000256" key="1">
    <source>
        <dbReference type="ARBA" id="ARBA00023002"/>
    </source>
</evidence>
<feature type="domain" description="Mannitol dehydrogenase N-terminal" evidence="3">
    <location>
        <begin position="17"/>
        <end position="276"/>
    </location>
</feature>
<organism evidence="5 6">
    <name type="scientific">Kushneria phosphatilytica</name>
    <dbReference type="NCBI Taxonomy" id="657387"/>
    <lineage>
        <taxon>Bacteria</taxon>
        <taxon>Pseudomonadati</taxon>
        <taxon>Pseudomonadota</taxon>
        <taxon>Gammaproteobacteria</taxon>
        <taxon>Oceanospirillales</taxon>
        <taxon>Halomonadaceae</taxon>
        <taxon>Kushneria</taxon>
    </lineage>
</organism>
<accession>A0A1S1NVD7</accession>
<dbReference type="Proteomes" id="UP000322553">
    <property type="component" value="Chromosome"/>
</dbReference>
<evidence type="ECO:0000313" key="6">
    <source>
        <dbReference type="Proteomes" id="UP000322553"/>
    </source>
</evidence>
<dbReference type="InterPro" id="IPR008927">
    <property type="entry name" value="6-PGluconate_DH-like_C_sf"/>
</dbReference>
<dbReference type="KEGG" id="kuy:FY550_12595"/>
<reference evidence="5 6" key="1">
    <citation type="submission" date="2019-08" db="EMBL/GenBank/DDBJ databases">
        <title>Complete genome sequence of Kushneria sp. YCWA18, a halophilic phosphate-solubilizing bacterium isolated from Daqiao saltern in China.</title>
        <authorList>
            <person name="Du G.-X."/>
            <person name="Qu L.-Y."/>
        </authorList>
    </citation>
    <scope>NUCLEOTIDE SEQUENCE [LARGE SCALE GENOMIC DNA]</scope>
    <source>
        <strain evidence="5 6">YCWA18</strain>
    </source>
</reference>
<dbReference type="InterPro" id="IPR023027">
    <property type="entry name" value="Mannitol_DH_CS"/>
</dbReference>
<dbReference type="InterPro" id="IPR050988">
    <property type="entry name" value="Mannitol_DH/Oxidoreductase"/>
</dbReference>
<proteinExistence type="predicted"/>
<dbReference type="GO" id="GO:0019594">
    <property type="term" value="P:mannitol metabolic process"/>
    <property type="evidence" value="ECO:0007669"/>
    <property type="project" value="InterPro"/>
</dbReference>
<dbReference type="PRINTS" id="PR00084">
    <property type="entry name" value="MTLDHDRGNASE"/>
</dbReference>
<dbReference type="Gene3D" id="3.40.50.720">
    <property type="entry name" value="NAD(P)-binding Rossmann-like Domain"/>
    <property type="match status" value="1"/>
</dbReference>
<dbReference type="InterPro" id="IPR013328">
    <property type="entry name" value="6PGD_dom2"/>
</dbReference>
<dbReference type="RefSeq" id="WP_070978605.1">
    <property type="nucleotide sequence ID" value="NZ_CP043420.1"/>
</dbReference>
<dbReference type="PANTHER" id="PTHR43362:SF1">
    <property type="entry name" value="MANNITOL DEHYDROGENASE 2-RELATED"/>
    <property type="match status" value="1"/>
</dbReference>
<dbReference type="InterPro" id="IPR013131">
    <property type="entry name" value="Mannitol_DH_N"/>
</dbReference>
<dbReference type="SUPFAM" id="SSF51735">
    <property type="entry name" value="NAD(P)-binding Rossmann-fold domains"/>
    <property type="match status" value="1"/>
</dbReference>
<dbReference type="GO" id="GO:0016616">
    <property type="term" value="F:oxidoreductase activity, acting on the CH-OH group of donors, NAD or NADP as acceptor"/>
    <property type="evidence" value="ECO:0007669"/>
    <property type="project" value="TreeGrafter"/>
</dbReference>
<dbReference type="Pfam" id="PF01232">
    <property type="entry name" value="Mannitol_dh"/>
    <property type="match status" value="1"/>
</dbReference>
<gene>
    <name evidence="5" type="ORF">FY550_12595</name>
</gene>
<evidence type="ECO:0000313" key="5">
    <source>
        <dbReference type="EMBL" id="QEL11892.1"/>
    </source>
</evidence>
<dbReference type="PANTHER" id="PTHR43362">
    <property type="entry name" value="MANNITOL DEHYDROGENASE DSF1-RELATED"/>
    <property type="match status" value="1"/>
</dbReference>
<keyword evidence="6" id="KW-1185">Reference proteome</keyword>
<keyword evidence="2" id="KW-0520">NAD</keyword>
<keyword evidence="1" id="KW-0560">Oxidoreductase</keyword>
<dbReference type="OrthoDB" id="271711at2"/>
<feature type="domain" description="Mannitol dehydrogenase C-terminal" evidence="4">
    <location>
        <begin position="285"/>
        <end position="478"/>
    </location>
</feature>
<dbReference type="Gene3D" id="1.10.1040.10">
    <property type="entry name" value="N-(1-d-carboxylethyl)-l-norvaline Dehydrogenase, domain 2"/>
    <property type="match status" value="1"/>
</dbReference>
<dbReference type="Pfam" id="PF08125">
    <property type="entry name" value="Mannitol_dh_C"/>
    <property type="match status" value="1"/>
</dbReference>
<dbReference type="AlphaFoldDB" id="A0A1S1NVD7"/>
<dbReference type="STRING" id="657387.BH688_09075"/>
<dbReference type="InterPro" id="IPR013118">
    <property type="entry name" value="Mannitol_DH_C"/>
</dbReference>
<evidence type="ECO:0000259" key="3">
    <source>
        <dbReference type="Pfam" id="PF01232"/>
    </source>
</evidence>
<sequence length="507" mass="55628">MPEVEHFEAEAAPERIGIVHLGLGAFHRAHQAVYLQHCLEAGQREWGLCSVNLRANHALVTGLRAQQGRYHVAEYRDREHVTLREITAICEALFTGRGAGEVVPDDLSVLLERLEAPSTRIVTLTVTEKGYCLSPASGRLRFDDPTIAEDLETPEQPRSAPGLLVEGLRRRRAAGVVPFAVLSCDNMPSNGRRVRAAVIELAQRLDEQRGDDLADWIAREVAFPSSMVDRIVPAMDERAHRELAGLGVDDPAAVTCEVYSQWVIEDDFPAGRPDWAAFGVEMVADVTPFETMKLRMLNGSHSLLAYVGVMAGFETVSEAVADPAMAALIHGYMHDEAAPTLTLPVGVDPAAYAERLLVRFSNDSLHHRLQQIAMDGSQKLPQRWLHGARCQLAGERPRIAAVALGVAAWIRYTAGRDGRGELFEPSDPLVVTLQARHRQSTSLASLVTAMLGITEIFPVELADDARFYGAVLEALDRIDRYGMAAALQYHVEQEADASKSVEQGNRS</sequence>
<dbReference type="InterPro" id="IPR000669">
    <property type="entry name" value="Mannitol_DH"/>
</dbReference>
<protein>
    <submittedName>
        <fullName evidence="5">Mannitol dehydrogenase family protein</fullName>
    </submittedName>
</protein>